<accession>A0A5B7SSF6</accession>
<proteinExistence type="predicted"/>
<evidence type="ECO:0000313" key="2">
    <source>
        <dbReference type="EMBL" id="QCW99942.1"/>
    </source>
</evidence>
<dbReference type="AlphaFoldDB" id="A0A5B7SSF6"/>
<feature type="signal peptide" evidence="1">
    <location>
        <begin position="1"/>
        <end position="19"/>
    </location>
</feature>
<feature type="chain" id="PRO_5022805251" evidence="1">
    <location>
        <begin position="20"/>
        <end position="300"/>
    </location>
</feature>
<keyword evidence="3" id="KW-1185">Reference proteome</keyword>
<dbReference type="RefSeq" id="WP_138852292.1">
    <property type="nucleotide sequence ID" value="NZ_CP040710.1"/>
</dbReference>
<reference evidence="2 3" key="1">
    <citation type="submission" date="2019-05" db="EMBL/GenBank/DDBJ databases">
        <title>Genome sequencing of F202Z8.</title>
        <authorList>
            <person name="Kwon Y.M."/>
        </authorList>
    </citation>
    <scope>NUCLEOTIDE SEQUENCE [LARGE SCALE GENOMIC DNA]</scope>
    <source>
        <strain evidence="2 3">F202Z8</strain>
    </source>
</reference>
<gene>
    <name evidence="2" type="ORF">FGM00_07455</name>
</gene>
<dbReference type="KEGG" id="asag:FGM00_07455"/>
<evidence type="ECO:0000313" key="3">
    <source>
        <dbReference type="Proteomes" id="UP000310017"/>
    </source>
</evidence>
<name>A0A5B7SSF6_9FLAO</name>
<protein>
    <submittedName>
        <fullName evidence="2">Uncharacterized protein</fullName>
    </submittedName>
</protein>
<dbReference type="EMBL" id="CP040710">
    <property type="protein sequence ID" value="QCW99942.1"/>
    <property type="molecule type" value="Genomic_DNA"/>
</dbReference>
<dbReference type="OrthoDB" id="9871178at2"/>
<dbReference type="Proteomes" id="UP000310017">
    <property type="component" value="Chromosome"/>
</dbReference>
<organism evidence="2 3">
    <name type="scientific">Aggregatimonas sangjinii</name>
    <dbReference type="NCBI Taxonomy" id="2583587"/>
    <lineage>
        <taxon>Bacteria</taxon>
        <taxon>Pseudomonadati</taxon>
        <taxon>Bacteroidota</taxon>
        <taxon>Flavobacteriia</taxon>
        <taxon>Flavobacteriales</taxon>
        <taxon>Flavobacteriaceae</taxon>
        <taxon>Aggregatimonas</taxon>
    </lineage>
</organism>
<keyword evidence="1" id="KW-0732">Signal</keyword>
<evidence type="ECO:0000256" key="1">
    <source>
        <dbReference type="SAM" id="SignalP"/>
    </source>
</evidence>
<sequence>MKNYVFLIVLLVHFSSCHAQKKILVLGTKFKQSDLCAELGFAKHCNPFPYGTPLVLQKRRWCFPTKEKSKNRTTNDETLDIHDIAHKYIGGIMVNQKLPVPAADHLQKAFKEKEYIDIHKASVRITLKDSIINTFDIKGSIDNILSAAVAGEIVGLEKFIEGNFSKVENELSQIYSRIKRKGMRINLVYHSIKLNGNWYKEALNQNPTAIEVLDTTKIKNPLRKHPYLKNDRLAFIGGMGIIEYDVSSVIDLDKDLDLGIDKTLESILKIQVKRELEREIEKVVPSKYDLVFVSLLARTY</sequence>